<dbReference type="AlphaFoldDB" id="V4A9A4"/>
<sequence>MVDSTQPTNNSYLEDDLHLPFTKPSKQPTPREDGAVLAENGDTLAIQTKDITNSIDPEVVNDLNDLNQEETQNGRREWEVEKHNNGPQKKIDVKPRGKIPIYHQEVFRKNFLSIMENIRVDDITDHLFSKKVIDSNEMDKVMSILRSEGNRDALRYLMYTLFNSSHIALPTFMQCLQQTGYYQLAGSLQDEMDKQSNRISTPLSDELK</sequence>
<dbReference type="GeneID" id="20239396"/>
<evidence type="ECO:0000313" key="3">
    <source>
        <dbReference type="EMBL" id="ESO91660.1"/>
    </source>
</evidence>
<accession>V4A9A4</accession>
<dbReference type="GO" id="GO:0042981">
    <property type="term" value="P:regulation of apoptotic process"/>
    <property type="evidence" value="ECO:0007669"/>
    <property type="project" value="InterPro"/>
</dbReference>
<dbReference type="OrthoDB" id="5981554at2759"/>
<feature type="compositionally biased region" description="Polar residues" evidence="1">
    <location>
        <begin position="1"/>
        <end position="12"/>
    </location>
</feature>
<dbReference type="InterPro" id="IPR001315">
    <property type="entry name" value="CARD"/>
</dbReference>
<dbReference type="EMBL" id="KB202237">
    <property type="protein sequence ID" value="ESO91660.1"/>
    <property type="molecule type" value="Genomic_DNA"/>
</dbReference>
<name>V4A9A4_LOTGI</name>
<dbReference type="InterPro" id="IPR011029">
    <property type="entry name" value="DEATH-like_dom_sf"/>
</dbReference>
<dbReference type="Proteomes" id="UP000030746">
    <property type="component" value="Unassembled WGS sequence"/>
</dbReference>
<evidence type="ECO:0000256" key="1">
    <source>
        <dbReference type="SAM" id="MobiDB-lite"/>
    </source>
</evidence>
<dbReference type="RefSeq" id="XP_009057721.1">
    <property type="nucleotide sequence ID" value="XM_009059473.1"/>
</dbReference>
<feature type="region of interest" description="Disordered" evidence="1">
    <location>
        <begin position="70"/>
        <end position="93"/>
    </location>
</feature>
<evidence type="ECO:0000259" key="2">
    <source>
        <dbReference type="PROSITE" id="PS50209"/>
    </source>
</evidence>
<dbReference type="Gene3D" id="1.10.533.10">
    <property type="entry name" value="Death Domain, Fas"/>
    <property type="match status" value="1"/>
</dbReference>
<feature type="compositionally biased region" description="Basic and acidic residues" evidence="1">
    <location>
        <begin position="72"/>
        <end position="93"/>
    </location>
</feature>
<reference evidence="3 4" key="1">
    <citation type="journal article" date="2013" name="Nature">
        <title>Insights into bilaterian evolution from three spiralian genomes.</title>
        <authorList>
            <person name="Simakov O."/>
            <person name="Marletaz F."/>
            <person name="Cho S.J."/>
            <person name="Edsinger-Gonzales E."/>
            <person name="Havlak P."/>
            <person name="Hellsten U."/>
            <person name="Kuo D.H."/>
            <person name="Larsson T."/>
            <person name="Lv J."/>
            <person name="Arendt D."/>
            <person name="Savage R."/>
            <person name="Osoegawa K."/>
            <person name="de Jong P."/>
            <person name="Grimwood J."/>
            <person name="Chapman J.A."/>
            <person name="Shapiro H."/>
            <person name="Aerts A."/>
            <person name="Otillar R.P."/>
            <person name="Terry A.Y."/>
            <person name="Boore J.L."/>
            <person name="Grigoriev I.V."/>
            <person name="Lindberg D.R."/>
            <person name="Seaver E.C."/>
            <person name="Weisblat D.A."/>
            <person name="Putnam N.H."/>
            <person name="Rokhsar D.S."/>
        </authorList>
    </citation>
    <scope>NUCLEOTIDE SEQUENCE [LARGE SCALE GENOMIC DNA]</scope>
</reference>
<dbReference type="HOGENOM" id="CLU_1322238_0_0_1"/>
<evidence type="ECO:0000313" key="4">
    <source>
        <dbReference type="Proteomes" id="UP000030746"/>
    </source>
</evidence>
<feature type="domain" description="CARD" evidence="2">
    <location>
        <begin position="99"/>
        <end position="191"/>
    </location>
</feature>
<dbReference type="SUPFAM" id="SSF47986">
    <property type="entry name" value="DEATH domain"/>
    <property type="match status" value="1"/>
</dbReference>
<keyword evidence="4" id="KW-1185">Reference proteome</keyword>
<proteinExistence type="predicted"/>
<gene>
    <name evidence="3" type="ORF">LOTGIDRAFT_163389</name>
</gene>
<dbReference type="PROSITE" id="PS50209">
    <property type="entry name" value="CARD"/>
    <property type="match status" value="1"/>
</dbReference>
<organism evidence="3 4">
    <name type="scientific">Lottia gigantea</name>
    <name type="common">Giant owl limpet</name>
    <dbReference type="NCBI Taxonomy" id="225164"/>
    <lineage>
        <taxon>Eukaryota</taxon>
        <taxon>Metazoa</taxon>
        <taxon>Spiralia</taxon>
        <taxon>Lophotrochozoa</taxon>
        <taxon>Mollusca</taxon>
        <taxon>Gastropoda</taxon>
        <taxon>Patellogastropoda</taxon>
        <taxon>Lottioidea</taxon>
        <taxon>Lottiidae</taxon>
        <taxon>Lottia</taxon>
    </lineage>
</organism>
<feature type="region of interest" description="Disordered" evidence="1">
    <location>
        <begin position="1"/>
        <end position="34"/>
    </location>
</feature>
<protein>
    <recommendedName>
        <fullName evidence="2">CARD domain-containing protein</fullName>
    </recommendedName>
</protein>
<dbReference type="Pfam" id="PF00619">
    <property type="entry name" value="CARD"/>
    <property type="match status" value="1"/>
</dbReference>
<dbReference type="KEGG" id="lgi:LOTGIDRAFT_163389"/>
<dbReference type="CTD" id="20239396"/>
<dbReference type="CDD" id="cd01671">
    <property type="entry name" value="CARD"/>
    <property type="match status" value="1"/>
</dbReference>